<sequence length="158" mass="16931">MSLFDTFPALQQSILAGLPLVVVLGLSGCGGGTSAIEPETLYVTKGKVELADGTPLSSGKIEFLPLKARVAETIGEIAPDGSYAIKTNDVDQAEGASPGEYKIRILPGNKNQVRRGVTRVVNRSRLPYNAKYLNEETSQLTATIKAETNELPPFRLTK</sequence>
<gene>
    <name evidence="1" type="ordered locus">Sinac_2726</name>
</gene>
<dbReference type="HOGENOM" id="CLU_1668224_0_0_0"/>
<dbReference type="STRING" id="886293.Sinac_2726"/>
<evidence type="ECO:0008006" key="3">
    <source>
        <dbReference type="Google" id="ProtNLM"/>
    </source>
</evidence>
<dbReference type="KEGG" id="saci:Sinac_2726"/>
<dbReference type="AlphaFoldDB" id="L0DCQ5"/>
<proteinExistence type="predicted"/>
<protein>
    <recommendedName>
        <fullName evidence="3">Carboxypeptidase regulatory-like domain-containing protein</fullName>
    </recommendedName>
</protein>
<keyword evidence="2" id="KW-1185">Reference proteome</keyword>
<evidence type="ECO:0000313" key="2">
    <source>
        <dbReference type="Proteomes" id="UP000010798"/>
    </source>
</evidence>
<dbReference type="Proteomes" id="UP000010798">
    <property type="component" value="Chromosome"/>
</dbReference>
<dbReference type="RefSeq" id="WP_015246174.1">
    <property type="nucleotide sequence ID" value="NC_019892.1"/>
</dbReference>
<reference evidence="1 2" key="1">
    <citation type="submission" date="2012-02" db="EMBL/GenBank/DDBJ databases">
        <title>Complete sequence of chromosome of Singulisphaera acidiphila DSM 18658.</title>
        <authorList>
            <consortium name="US DOE Joint Genome Institute (JGI-PGF)"/>
            <person name="Lucas S."/>
            <person name="Copeland A."/>
            <person name="Lapidus A."/>
            <person name="Glavina del Rio T."/>
            <person name="Dalin E."/>
            <person name="Tice H."/>
            <person name="Bruce D."/>
            <person name="Goodwin L."/>
            <person name="Pitluck S."/>
            <person name="Peters L."/>
            <person name="Ovchinnikova G."/>
            <person name="Chertkov O."/>
            <person name="Kyrpides N."/>
            <person name="Mavromatis K."/>
            <person name="Ivanova N."/>
            <person name="Brettin T."/>
            <person name="Detter J.C."/>
            <person name="Han C."/>
            <person name="Larimer F."/>
            <person name="Land M."/>
            <person name="Hauser L."/>
            <person name="Markowitz V."/>
            <person name="Cheng J.-F."/>
            <person name="Hugenholtz P."/>
            <person name="Woyke T."/>
            <person name="Wu D."/>
            <person name="Tindall B."/>
            <person name="Pomrenke H."/>
            <person name="Brambilla E."/>
            <person name="Klenk H.-P."/>
            <person name="Eisen J.A."/>
        </authorList>
    </citation>
    <scope>NUCLEOTIDE SEQUENCE [LARGE SCALE GENOMIC DNA]</scope>
    <source>
        <strain evidence="2">ATCC BAA-1392 / DSM 18658 / VKM B-2454 / MOB10</strain>
    </source>
</reference>
<organism evidence="1 2">
    <name type="scientific">Singulisphaera acidiphila (strain ATCC BAA-1392 / DSM 18658 / VKM B-2454 / MOB10)</name>
    <dbReference type="NCBI Taxonomy" id="886293"/>
    <lineage>
        <taxon>Bacteria</taxon>
        <taxon>Pseudomonadati</taxon>
        <taxon>Planctomycetota</taxon>
        <taxon>Planctomycetia</taxon>
        <taxon>Isosphaerales</taxon>
        <taxon>Isosphaeraceae</taxon>
        <taxon>Singulisphaera</taxon>
    </lineage>
</organism>
<dbReference type="OrthoDB" id="281179at2"/>
<name>L0DCQ5_SINAD</name>
<accession>L0DCQ5</accession>
<dbReference type="EMBL" id="CP003364">
    <property type="protein sequence ID" value="AGA27022.1"/>
    <property type="molecule type" value="Genomic_DNA"/>
</dbReference>
<evidence type="ECO:0000313" key="1">
    <source>
        <dbReference type="EMBL" id="AGA27022.1"/>
    </source>
</evidence>